<dbReference type="WBParaSite" id="PSU_v2.g19010.t1">
    <property type="protein sequence ID" value="PSU_v2.g19010.t1"/>
    <property type="gene ID" value="PSU_v2.g19010"/>
</dbReference>
<keyword evidence="2" id="KW-1185">Reference proteome</keyword>
<evidence type="ECO:0000313" key="3">
    <source>
        <dbReference type="WBParaSite" id="PSU_v2.g19010.t1"/>
    </source>
</evidence>
<name>A0A914YI69_9BILA</name>
<protein>
    <submittedName>
        <fullName evidence="3">ShKT domain-containing protein</fullName>
    </submittedName>
</protein>
<evidence type="ECO:0000256" key="1">
    <source>
        <dbReference type="SAM" id="SignalP"/>
    </source>
</evidence>
<proteinExistence type="predicted"/>
<organism evidence="2 3">
    <name type="scientific">Panagrolaimus superbus</name>
    <dbReference type="NCBI Taxonomy" id="310955"/>
    <lineage>
        <taxon>Eukaryota</taxon>
        <taxon>Metazoa</taxon>
        <taxon>Ecdysozoa</taxon>
        <taxon>Nematoda</taxon>
        <taxon>Chromadorea</taxon>
        <taxon>Rhabditida</taxon>
        <taxon>Tylenchina</taxon>
        <taxon>Panagrolaimomorpha</taxon>
        <taxon>Panagrolaimoidea</taxon>
        <taxon>Panagrolaimidae</taxon>
        <taxon>Panagrolaimus</taxon>
    </lineage>
</organism>
<accession>A0A914YI69</accession>
<feature type="chain" id="PRO_5037645505" evidence="1">
    <location>
        <begin position="25"/>
        <end position="82"/>
    </location>
</feature>
<feature type="signal peptide" evidence="1">
    <location>
        <begin position="1"/>
        <end position="24"/>
    </location>
</feature>
<reference evidence="3" key="1">
    <citation type="submission" date="2022-11" db="UniProtKB">
        <authorList>
            <consortium name="WormBaseParasite"/>
        </authorList>
    </citation>
    <scope>IDENTIFICATION</scope>
</reference>
<dbReference type="AlphaFoldDB" id="A0A914YI69"/>
<dbReference type="Proteomes" id="UP000887577">
    <property type="component" value="Unplaced"/>
</dbReference>
<evidence type="ECO:0000313" key="2">
    <source>
        <dbReference type="Proteomes" id="UP000887577"/>
    </source>
</evidence>
<keyword evidence="1" id="KW-0732">Signal</keyword>
<sequence>MKTTIFLATLLFISFFTLSFQAAAECIDRGIDCWCKAALCRNAAYETLMTRQCCETCARVTGAAAGRRRRRRNVSGFDQLFL</sequence>